<dbReference type="Proteomes" id="UP000431269">
    <property type="component" value="Chromosome"/>
</dbReference>
<sequence>MYPEAGPGMIAFAFVLATIGVAYYLTRFWRKRRNSGSSIDKHSSVAVNEHGTITIKIGKRDLARNRERAHLNQ</sequence>
<evidence type="ECO:0000313" key="2">
    <source>
        <dbReference type="EMBL" id="QGZ96266.1"/>
    </source>
</evidence>
<proteinExistence type="predicted"/>
<dbReference type="AlphaFoldDB" id="A0A6I6MS70"/>
<keyword evidence="1" id="KW-1133">Transmembrane helix</keyword>
<keyword evidence="1" id="KW-0472">Membrane</keyword>
<dbReference type="EMBL" id="CP047045">
    <property type="protein sequence ID" value="QGZ96266.1"/>
    <property type="molecule type" value="Genomic_DNA"/>
</dbReference>
<feature type="transmembrane region" description="Helical" evidence="1">
    <location>
        <begin position="6"/>
        <end position="25"/>
    </location>
</feature>
<reference evidence="3" key="1">
    <citation type="submission" date="2019-12" db="EMBL/GenBank/DDBJ databases">
        <title>Complete genome of Terracaulis silvestris 0127_4.</title>
        <authorList>
            <person name="Vieira S."/>
            <person name="Riedel T."/>
            <person name="Sproer C."/>
            <person name="Pascual J."/>
            <person name="Boedeker C."/>
            <person name="Overmann J."/>
        </authorList>
    </citation>
    <scope>NUCLEOTIDE SEQUENCE [LARGE SCALE GENOMIC DNA]</scope>
    <source>
        <strain evidence="3">0127_4</strain>
    </source>
</reference>
<organism evidence="2 3">
    <name type="scientific">Terricaulis silvestris</name>
    <dbReference type="NCBI Taxonomy" id="2686094"/>
    <lineage>
        <taxon>Bacteria</taxon>
        <taxon>Pseudomonadati</taxon>
        <taxon>Pseudomonadota</taxon>
        <taxon>Alphaproteobacteria</taxon>
        <taxon>Caulobacterales</taxon>
        <taxon>Caulobacteraceae</taxon>
        <taxon>Terricaulis</taxon>
    </lineage>
</organism>
<keyword evidence="1" id="KW-0812">Transmembrane</keyword>
<keyword evidence="3" id="KW-1185">Reference proteome</keyword>
<evidence type="ECO:0000313" key="3">
    <source>
        <dbReference type="Proteomes" id="UP000431269"/>
    </source>
</evidence>
<evidence type="ECO:0000256" key="1">
    <source>
        <dbReference type="SAM" id="Phobius"/>
    </source>
</evidence>
<name>A0A6I6MS70_9CAUL</name>
<dbReference type="KEGG" id="tsv:DSM104635_03124"/>
<accession>A0A6I6MS70</accession>
<gene>
    <name evidence="2" type="ORF">DSM104635_03124</name>
</gene>
<protein>
    <submittedName>
        <fullName evidence="2">Uncharacterized protein</fullName>
    </submittedName>
</protein>